<keyword evidence="4 5" id="KW-0472">Membrane</keyword>
<name>A0ABT3J7K7_9RHOB</name>
<proteinExistence type="predicted"/>
<dbReference type="InterPro" id="IPR036640">
    <property type="entry name" value="ABC1_TM_sf"/>
</dbReference>
<evidence type="ECO:0000256" key="3">
    <source>
        <dbReference type="ARBA" id="ARBA00022989"/>
    </source>
</evidence>
<dbReference type="PANTHER" id="PTHR43394">
    <property type="entry name" value="ATP-DEPENDENT PERMEASE MDL1, MITOCHONDRIAL"/>
    <property type="match status" value="1"/>
</dbReference>
<protein>
    <submittedName>
        <fullName evidence="7">ABC transporter transmembrane domain-containing protein</fullName>
    </submittedName>
</protein>
<sequence>MFRKLLARLSDRMLWRLLRENMRLQVFNYGTAIAAMVVIAVTTALTAWIMRDIIDSMMTSGDRAQVFAVAASVALIFAVKGLATYLQVVSLSRAGNSIVAAQQRKLYDRILQHGVAFFNDRASSDLLMRMTLSAESARRVIDTIVMSFVRDLLSLLGLVAVMFYQQPALSLFSLIFGPAAMFGIRKILGRVRQIMEAEMASAAEIIKVIQETSAGIR</sequence>
<dbReference type="PROSITE" id="PS50929">
    <property type="entry name" value="ABC_TM1F"/>
    <property type="match status" value="1"/>
</dbReference>
<evidence type="ECO:0000256" key="1">
    <source>
        <dbReference type="ARBA" id="ARBA00004651"/>
    </source>
</evidence>
<feature type="non-terminal residue" evidence="7">
    <location>
        <position position="217"/>
    </location>
</feature>
<reference evidence="7 8" key="1">
    <citation type="submission" date="2022-10" db="EMBL/GenBank/DDBJ databases">
        <title>Defluviimonas sp. CAU 1641 isolated from mud.</title>
        <authorList>
            <person name="Kim W."/>
        </authorList>
    </citation>
    <scope>NUCLEOTIDE SEQUENCE [LARGE SCALE GENOMIC DNA]</scope>
    <source>
        <strain evidence="7 8">CAU 1641</strain>
    </source>
</reference>
<keyword evidence="3 5" id="KW-1133">Transmembrane helix</keyword>
<dbReference type="Proteomes" id="UP001207582">
    <property type="component" value="Unassembled WGS sequence"/>
</dbReference>
<dbReference type="Pfam" id="PF00664">
    <property type="entry name" value="ABC_membrane"/>
    <property type="match status" value="1"/>
</dbReference>
<dbReference type="RefSeq" id="WP_264773104.1">
    <property type="nucleotide sequence ID" value="NZ_JAPDOG010000023.1"/>
</dbReference>
<evidence type="ECO:0000256" key="4">
    <source>
        <dbReference type="ARBA" id="ARBA00023136"/>
    </source>
</evidence>
<feature type="transmembrane region" description="Helical" evidence="5">
    <location>
        <begin position="169"/>
        <end position="188"/>
    </location>
</feature>
<feature type="transmembrane region" description="Helical" evidence="5">
    <location>
        <begin position="26"/>
        <end position="49"/>
    </location>
</feature>
<evidence type="ECO:0000256" key="5">
    <source>
        <dbReference type="SAM" id="Phobius"/>
    </source>
</evidence>
<gene>
    <name evidence="7" type="ORF">OM960_19150</name>
</gene>
<evidence type="ECO:0000256" key="2">
    <source>
        <dbReference type="ARBA" id="ARBA00022692"/>
    </source>
</evidence>
<comment type="caution">
    <text evidence="7">The sequence shown here is derived from an EMBL/GenBank/DDBJ whole genome shotgun (WGS) entry which is preliminary data.</text>
</comment>
<accession>A0ABT3J7K7</accession>
<feature type="transmembrane region" description="Helical" evidence="5">
    <location>
        <begin position="140"/>
        <end position="163"/>
    </location>
</feature>
<feature type="transmembrane region" description="Helical" evidence="5">
    <location>
        <begin position="64"/>
        <end position="83"/>
    </location>
</feature>
<evidence type="ECO:0000259" key="6">
    <source>
        <dbReference type="PROSITE" id="PS50929"/>
    </source>
</evidence>
<comment type="subcellular location">
    <subcellularLocation>
        <location evidence="1">Cell membrane</location>
        <topology evidence="1">Multi-pass membrane protein</topology>
    </subcellularLocation>
</comment>
<evidence type="ECO:0000313" key="7">
    <source>
        <dbReference type="EMBL" id="MCW3783658.1"/>
    </source>
</evidence>
<keyword evidence="2 5" id="KW-0812">Transmembrane</keyword>
<dbReference type="EMBL" id="JAPDOG010000023">
    <property type="protein sequence ID" value="MCW3783658.1"/>
    <property type="molecule type" value="Genomic_DNA"/>
</dbReference>
<dbReference type="PANTHER" id="PTHR43394:SF1">
    <property type="entry name" value="ATP-BINDING CASSETTE SUB-FAMILY B MEMBER 10, MITOCHONDRIAL"/>
    <property type="match status" value="1"/>
</dbReference>
<evidence type="ECO:0000313" key="8">
    <source>
        <dbReference type="Proteomes" id="UP001207582"/>
    </source>
</evidence>
<feature type="domain" description="ABC transmembrane type-1" evidence="6">
    <location>
        <begin position="32"/>
        <end position="217"/>
    </location>
</feature>
<dbReference type="InterPro" id="IPR011527">
    <property type="entry name" value="ABC1_TM_dom"/>
</dbReference>
<organism evidence="7 8">
    <name type="scientific">Defluviimonas salinarum</name>
    <dbReference type="NCBI Taxonomy" id="2992147"/>
    <lineage>
        <taxon>Bacteria</taxon>
        <taxon>Pseudomonadati</taxon>
        <taxon>Pseudomonadota</taxon>
        <taxon>Alphaproteobacteria</taxon>
        <taxon>Rhodobacterales</taxon>
        <taxon>Paracoccaceae</taxon>
        <taxon>Albidovulum</taxon>
    </lineage>
</organism>
<dbReference type="InterPro" id="IPR039421">
    <property type="entry name" value="Type_1_exporter"/>
</dbReference>
<keyword evidence="8" id="KW-1185">Reference proteome</keyword>
<dbReference type="Gene3D" id="1.20.1560.10">
    <property type="entry name" value="ABC transporter type 1, transmembrane domain"/>
    <property type="match status" value="1"/>
</dbReference>
<dbReference type="SUPFAM" id="SSF90123">
    <property type="entry name" value="ABC transporter transmembrane region"/>
    <property type="match status" value="1"/>
</dbReference>